<feature type="region of interest" description="Disordered" evidence="6">
    <location>
        <begin position="462"/>
        <end position="494"/>
    </location>
</feature>
<dbReference type="EMBL" id="NAEW01000005">
    <property type="protein sequence ID" value="OQM41699.1"/>
    <property type="molecule type" value="Genomic_DNA"/>
</dbReference>
<accession>A0A1V8NZ72</accession>
<keyword evidence="2" id="KW-1003">Cell membrane</keyword>
<feature type="transmembrane region" description="Helical" evidence="7">
    <location>
        <begin position="105"/>
        <end position="127"/>
    </location>
</feature>
<dbReference type="AlphaFoldDB" id="A0A1V8NZ72"/>
<evidence type="ECO:0000256" key="3">
    <source>
        <dbReference type="ARBA" id="ARBA00022692"/>
    </source>
</evidence>
<dbReference type="GO" id="GO:0046943">
    <property type="term" value="F:carboxylic acid transmembrane transporter activity"/>
    <property type="evidence" value="ECO:0007669"/>
    <property type="project" value="TreeGrafter"/>
</dbReference>
<dbReference type="Proteomes" id="UP000192573">
    <property type="component" value="Unassembled WGS sequence"/>
</dbReference>
<dbReference type="PANTHER" id="PTHR23508">
    <property type="entry name" value="CARBOXYLIC ACID TRANSPORTER PROTEIN HOMOLOG"/>
    <property type="match status" value="1"/>
</dbReference>
<keyword evidence="3 7" id="KW-0812">Transmembrane</keyword>
<feature type="transmembrane region" description="Helical" evidence="7">
    <location>
        <begin position="433"/>
        <end position="454"/>
    </location>
</feature>
<evidence type="ECO:0000259" key="8">
    <source>
        <dbReference type="PROSITE" id="PS50850"/>
    </source>
</evidence>
<comment type="subcellular location">
    <subcellularLocation>
        <location evidence="1">Membrane</location>
        <topology evidence="1">Multi-pass membrane protein</topology>
    </subcellularLocation>
</comment>
<proteinExistence type="predicted"/>
<dbReference type="RefSeq" id="WP_080859312.1">
    <property type="nucleotide sequence ID" value="NZ_CP077405.1"/>
</dbReference>
<dbReference type="InterPro" id="IPR011701">
    <property type="entry name" value="MFS"/>
</dbReference>
<evidence type="ECO:0000256" key="2">
    <source>
        <dbReference type="ARBA" id="ARBA00022475"/>
    </source>
</evidence>
<evidence type="ECO:0000313" key="9">
    <source>
        <dbReference type="EMBL" id="OQM41699.1"/>
    </source>
</evidence>
<sequence length="494" mass="53474">MSACSFSNPIKIRGVDDVINCIDSHRKINGRAGVIWWLALGGLFLDAFSNSALSAGLNPMTRNLNLSATEVALLTSFSSWVAILFNPIGGWIADRWGRVPPLIIAKIMAVIGALLVMSSSSFSTIIIGRFFVGVSYGMDFAVAMAMLAEFTPVKLKSRLNTWQGVWYVAVCLNLVLALMFYSWDVGDAIWRYSIAVTALCGLIVLFFQFRYLVESPVWLARKSRLPEAVAAMNKIYGVYGDDFILAPKAEQKPVIGQAEKGVKNVLLIFRGVYLPRTILASTVQICQSIQYFGVGWYLPVISAAMFGKNFVYATICSLFFNIFGIVGGFLSPVIGRSLGLRRSSAIGFAVAFLVLLTLGLFSDSMPLWASLLVPALFILCHSGGPGANGKSLSSLSFRSELRAGANGVVGALGAIGAALGLFIFPVFRDLYGLQTTFLIMSAVPLFASIVCFAIPWDPTRTTIQPDNEPGAPQFAPSHSPYPESMAPESNRSTK</sequence>
<evidence type="ECO:0000256" key="6">
    <source>
        <dbReference type="SAM" id="MobiDB-lite"/>
    </source>
</evidence>
<reference evidence="9 10" key="1">
    <citation type="submission" date="2017-03" db="EMBL/GenBank/DDBJ databases">
        <authorList>
            <person name="Afonso C.L."/>
            <person name="Miller P.J."/>
            <person name="Scott M.A."/>
            <person name="Spackman E."/>
            <person name="Goraichik I."/>
            <person name="Dimitrov K.M."/>
            <person name="Suarez D.L."/>
            <person name="Swayne D.E."/>
        </authorList>
    </citation>
    <scope>NUCLEOTIDE SEQUENCE [LARGE SCALE GENOMIC DNA]</scope>
    <source>
        <strain evidence="9 10">ATCC 51113</strain>
    </source>
</reference>
<feature type="transmembrane region" description="Helical" evidence="7">
    <location>
        <begin position="367"/>
        <end position="387"/>
    </location>
</feature>
<evidence type="ECO:0000256" key="5">
    <source>
        <dbReference type="ARBA" id="ARBA00023136"/>
    </source>
</evidence>
<feature type="transmembrane region" description="Helical" evidence="7">
    <location>
        <begin position="73"/>
        <end position="93"/>
    </location>
</feature>
<feature type="transmembrane region" description="Helical" evidence="7">
    <location>
        <begin position="278"/>
        <end position="298"/>
    </location>
</feature>
<feature type="domain" description="Major facilitator superfamily (MFS) profile" evidence="8">
    <location>
        <begin position="35"/>
        <end position="459"/>
    </location>
</feature>
<feature type="transmembrane region" description="Helical" evidence="7">
    <location>
        <begin position="34"/>
        <end position="53"/>
    </location>
</feature>
<feature type="transmembrane region" description="Helical" evidence="7">
    <location>
        <begin position="165"/>
        <end position="183"/>
    </location>
</feature>
<feature type="transmembrane region" description="Helical" evidence="7">
    <location>
        <begin position="189"/>
        <end position="213"/>
    </location>
</feature>
<evidence type="ECO:0000256" key="1">
    <source>
        <dbReference type="ARBA" id="ARBA00004141"/>
    </source>
</evidence>
<feature type="transmembrane region" description="Helical" evidence="7">
    <location>
        <begin position="133"/>
        <end position="153"/>
    </location>
</feature>
<dbReference type="InterPro" id="IPR020846">
    <property type="entry name" value="MFS_dom"/>
</dbReference>
<dbReference type="PROSITE" id="PS50850">
    <property type="entry name" value="MFS"/>
    <property type="match status" value="1"/>
</dbReference>
<feature type="transmembrane region" description="Helical" evidence="7">
    <location>
        <begin position="310"/>
        <end position="331"/>
    </location>
</feature>
<feature type="transmembrane region" description="Helical" evidence="7">
    <location>
        <begin position="408"/>
        <end position="427"/>
    </location>
</feature>
<name>A0A1V8NZ72_CITBR</name>
<dbReference type="SUPFAM" id="SSF103473">
    <property type="entry name" value="MFS general substrate transporter"/>
    <property type="match status" value="1"/>
</dbReference>
<keyword evidence="5 7" id="KW-0472">Membrane</keyword>
<feature type="transmembrane region" description="Helical" evidence="7">
    <location>
        <begin position="343"/>
        <end position="361"/>
    </location>
</feature>
<organism evidence="9 10">
    <name type="scientific">Citrobacter braakii</name>
    <dbReference type="NCBI Taxonomy" id="57706"/>
    <lineage>
        <taxon>Bacteria</taxon>
        <taxon>Pseudomonadati</taxon>
        <taxon>Pseudomonadota</taxon>
        <taxon>Gammaproteobacteria</taxon>
        <taxon>Enterobacterales</taxon>
        <taxon>Enterobacteriaceae</taxon>
        <taxon>Citrobacter</taxon>
        <taxon>Citrobacter freundii complex</taxon>
    </lineage>
</organism>
<dbReference type="PANTHER" id="PTHR23508:SF10">
    <property type="entry name" value="CARBOXYLIC ACID TRANSPORTER PROTEIN HOMOLOG"/>
    <property type="match status" value="1"/>
</dbReference>
<evidence type="ECO:0000313" key="10">
    <source>
        <dbReference type="Proteomes" id="UP000192573"/>
    </source>
</evidence>
<comment type="caution">
    <text evidence="9">The sequence shown here is derived from an EMBL/GenBank/DDBJ whole genome shotgun (WGS) entry which is preliminary data.</text>
</comment>
<dbReference type="GO" id="GO:0005886">
    <property type="term" value="C:plasma membrane"/>
    <property type="evidence" value="ECO:0007669"/>
    <property type="project" value="TreeGrafter"/>
</dbReference>
<dbReference type="InterPro" id="IPR036259">
    <property type="entry name" value="MFS_trans_sf"/>
</dbReference>
<dbReference type="Pfam" id="PF07690">
    <property type="entry name" value="MFS_1"/>
    <property type="match status" value="1"/>
</dbReference>
<gene>
    <name evidence="9" type="ORF">BZK42_13465</name>
</gene>
<protein>
    <submittedName>
        <fullName evidence="9">MFS transporter</fullName>
    </submittedName>
</protein>
<evidence type="ECO:0000256" key="4">
    <source>
        <dbReference type="ARBA" id="ARBA00022989"/>
    </source>
</evidence>
<evidence type="ECO:0000256" key="7">
    <source>
        <dbReference type="SAM" id="Phobius"/>
    </source>
</evidence>
<keyword evidence="4 7" id="KW-1133">Transmembrane helix</keyword>
<dbReference type="Gene3D" id="1.20.1250.20">
    <property type="entry name" value="MFS general substrate transporter like domains"/>
    <property type="match status" value="1"/>
</dbReference>